<dbReference type="EMBL" id="BJZK01000028">
    <property type="protein sequence ID" value="GEO72826.1"/>
    <property type="molecule type" value="Genomic_DNA"/>
</dbReference>
<evidence type="ECO:0008006" key="3">
    <source>
        <dbReference type="Google" id="ProtNLM"/>
    </source>
</evidence>
<dbReference type="Proteomes" id="UP000321794">
    <property type="component" value="Unassembled WGS sequence"/>
</dbReference>
<dbReference type="RefSeq" id="WP_083485230.1">
    <property type="nucleotide sequence ID" value="NZ_BJZK01000028.1"/>
</dbReference>
<name>A0ABQ0WYN2_9LACO</name>
<comment type="caution">
    <text evidence="1">The sequence shown here is derived from an EMBL/GenBank/DDBJ whole genome shotgun (WGS) entry which is preliminary data.</text>
</comment>
<sequence>MKDIVGQKFGLLTVIAFDHREIHVRPNGKKTYRIYWKCKCECGSVVVRRRDALNNPGHVVSCGCYRTQVNKTFMEQHNPKASHGLSQTRIYKIYYKMRERCYDKNYPQFDLYGGRGIRICSEWLDDFRNFYDWSISHGYSEDKSIDRIDFNGNYEPKNCRWADVYQQADNKRNNIVLTHDGITMTMPEWARKIGLPYSTLADRRRKGKTVEEILYPKKLR</sequence>
<evidence type="ECO:0000313" key="2">
    <source>
        <dbReference type="Proteomes" id="UP000321794"/>
    </source>
</evidence>
<accession>A0ABQ0WYN2</accession>
<gene>
    <name evidence="1" type="ORF">LZY01_19940</name>
</gene>
<organism evidence="1 2">
    <name type="scientific">Levilactobacillus zymae</name>
    <dbReference type="NCBI Taxonomy" id="267363"/>
    <lineage>
        <taxon>Bacteria</taxon>
        <taxon>Bacillati</taxon>
        <taxon>Bacillota</taxon>
        <taxon>Bacilli</taxon>
        <taxon>Lactobacillales</taxon>
        <taxon>Lactobacillaceae</taxon>
        <taxon>Levilactobacillus</taxon>
    </lineage>
</organism>
<keyword evidence="2" id="KW-1185">Reference proteome</keyword>
<evidence type="ECO:0000313" key="1">
    <source>
        <dbReference type="EMBL" id="GEO72826.1"/>
    </source>
</evidence>
<reference evidence="1 2" key="1">
    <citation type="submission" date="2019-07" db="EMBL/GenBank/DDBJ databases">
        <title>Whole genome shotgun sequence of Lactobacillus zymae NBRC 107157.</title>
        <authorList>
            <person name="Hosoyama A."/>
            <person name="Uohara A."/>
            <person name="Ohji S."/>
            <person name="Ichikawa N."/>
        </authorList>
    </citation>
    <scope>NUCLEOTIDE SEQUENCE [LARGE SCALE GENOMIC DNA]</scope>
    <source>
        <strain evidence="1 2">NBRC 107157</strain>
    </source>
</reference>
<proteinExistence type="predicted"/>
<protein>
    <recommendedName>
        <fullName evidence="3">Phage protein</fullName>
    </recommendedName>
</protein>